<organism evidence="8 9">
    <name type="scientific">Neobacillus kokaensis</name>
    <dbReference type="NCBI Taxonomy" id="2759023"/>
    <lineage>
        <taxon>Bacteria</taxon>
        <taxon>Bacillati</taxon>
        <taxon>Bacillota</taxon>
        <taxon>Bacilli</taxon>
        <taxon>Bacillales</taxon>
        <taxon>Bacillaceae</taxon>
        <taxon>Neobacillus</taxon>
    </lineage>
</organism>
<dbReference type="InterPro" id="IPR011006">
    <property type="entry name" value="CheY-like_superfamily"/>
</dbReference>
<dbReference type="Gene3D" id="3.40.50.2300">
    <property type="match status" value="1"/>
</dbReference>
<evidence type="ECO:0000313" key="9">
    <source>
        <dbReference type="Proteomes" id="UP000637074"/>
    </source>
</evidence>
<dbReference type="Pfam" id="PF00072">
    <property type="entry name" value="Response_reg"/>
    <property type="match status" value="1"/>
</dbReference>
<evidence type="ECO:0000259" key="7">
    <source>
        <dbReference type="PROSITE" id="PS50110"/>
    </source>
</evidence>
<dbReference type="InterPro" id="IPR000792">
    <property type="entry name" value="Tscrpt_reg_LuxR_C"/>
</dbReference>
<gene>
    <name evidence="8" type="ORF">AM1BK_14070</name>
</gene>
<dbReference type="InterPro" id="IPR001789">
    <property type="entry name" value="Sig_transdc_resp-reg_receiver"/>
</dbReference>
<dbReference type="InterPro" id="IPR016032">
    <property type="entry name" value="Sig_transdc_resp-reg_C-effctor"/>
</dbReference>
<accession>A0ABQ3N1A0</accession>
<dbReference type="PRINTS" id="PR00038">
    <property type="entry name" value="HTHLUXR"/>
</dbReference>
<feature type="domain" description="Response regulatory" evidence="7">
    <location>
        <begin position="5"/>
        <end position="122"/>
    </location>
</feature>
<dbReference type="InterPro" id="IPR039420">
    <property type="entry name" value="WalR-like"/>
</dbReference>
<keyword evidence="3" id="KW-0805">Transcription regulation</keyword>
<comment type="caution">
    <text evidence="8">The sequence shown here is derived from an EMBL/GenBank/DDBJ whole genome shotgun (WGS) entry which is preliminary data.</text>
</comment>
<evidence type="ECO:0000256" key="5">
    <source>
        <dbReference type="ARBA" id="ARBA00023163"/>
    </source>
</evidence>
<keyword evidence="4 8" id="KW-0238">DNA-binding</keyword>
<keyword evidence="2 6" id="KW-0597">Phosphoprotein</keyword>
<dbReference type="PROSITE" id="PS50110">
    <property type="entry name" value="RESPONSE_REGULATORY"/>
    <property type="match status" value="1"/>
</dbReference>
<dbReference type="CDD" id="cd17535">
    <property type="entry name" value="REC_NarL-like"/>
    <property type="match status" value="1"/>
</dbReference>
<evidence type="ECO:0000256" key="3">
    <source>
        <dbReference type="ARBA" id="ARBA00023015"/>
    </source>
</evidence>
<dbReference type="Pfam" id="PF00196">
    <property type="entry name" value="GerE"/>
    <property type="match status" value="1"/>
</dbReference>
<dbReference type="SMART" id="SM00448">
    <property type="entry name" value="REC"/>
    <property type="match status" value="1"/>
</dbReference>
<feature type="modified residue" description="4-aspartylphosphate" evidence="6">
    <location>
        <position position="56"/>
    </location>
</feature>
<dbReference type="EMBL" id="BNDS01000004">
    <property type="protein sequence ID" value="GHH97864.1"/>
    <property type="molecule type" value="Genomic_DNA"/>
</dbReference>
<evidence type="ECO:0000256" key="1">
    <source>
        <dbReference type="ARBA" id="ARBA00004496"/>
    </source>
</evidence>
<dbReference type="SUPFAM" id="SSF52172">
    <property type="entry name" value="CheY-like"/>
    <property type="match status" value="1"/>
</dbReference>
<proteinExistence type="predicted"/>
<dbReference type="PANTHER" id="PTHR43214">
    <property type="entry name" value="TWO-COMPONENT RESPONSE REGULATOR"/>
    <property type="match status" value="1"/>
</dbReference>
<reference evidence="8 9" key="1">
    <citation type="journal article" date="2022" name="Int. J. Syst. Evol. Microbiol.">
        <title>Neobacillus kokaensis sp. nov., isolated from soil.</title>
        <authorList>
            <person name="Yuki K."/>
            <person name="Matsubara H."/>
            <person name="Yamaguchi S."/>
        </authorList>
    </citation>
    <scope>NUCLEOTIDE SEQUENCE [LARGE SCALE GENOMIC DNA]</scope>
    <source>
        <strain evidence="8 9">LOB 377</strain>
    </source>
</reference>
<name>A0ABQ3N1A0_9BACI</name>
<evidence type="ECO:0000313" key="8">
    <source>
        <dbReference type="EMBL" id="GHH97864.1"/>
    </source>
</evidence>
<evidence type="ECO:0000256" key="4">
    <source>
        <dbReference type="ARBA" id="ARBA00023125"/>
    </source>
</evidence>
<keyword evidence="5" id="KW-0804">Transcription</keyword>
<dbReference type="SMART" id="SM00421">
    <property type="entry name" value="HTH_LUXR"/>
    <property type="match status" value="1"/>
</dbReference>
<evidence type="ECO:0000256" key="6">
    <source>
        <dbReference type="PROSITE-ProRule" id="PRU00169"/>
    </source>
</evidence>
<evidence type="ECO:0000256" key="2">
    <source>
        <dbReference type="ARBA" id="ARBA00022553"/>
    </source>
</evidence>
<dbReference type="InterPro" id="IPR058245">
    <property type="entry name" value="NreC/VraR/RcsB-like_REC"/>
</dbReference>
<comment type="subcellular location">
    <subcellularLocation>
        <location evidence="1">Cytoplasm</location>
    </subcellularLocation>
</comment>
<dbReference type="Proteomes" id="UP000637074">
    <property type="component" value="Unassembled WGS sequence"/>
</dbReference>
<sequence length="231" mass="26021">MEMIQILIADDMEAHRRRLDRIISSDKNLLLAASAKSGYEAVAFAAIKKPDIVLMDIEMESPMAGIKAASEIHKILPETKIIMLTVHQDNNIVFAAFQTGIVDYLMKSAAKEEILEAIYSAANNQSPIRPIIAEKIRLEFARIKKSEDHLTQFFKIIASLTPSELEVLKLLCSGLKRKDIAETRTVEIETIKKQISSLLKKFDKNSTKEIIQEVNELKLFDILKEINGKIG</sequence>
<keyword evidence="9" id="KW-1185">Reference proteome</keyword>
<dbReference type="SUPFAM" id="SSF46894">
    <property type="entry name" value="C-terminal effector domain of the bipartite response regulators"/>
    <property type="match status" value="1"/>
</dbReference>
<dbReference type="GO" id="GO:0003677">
    <property type="term" value="F:DNA binding"/>
    <property type="evidence" value="ECO:0007669"/>
    <property type="project" value="UniProtKB-KW"/>
</dbReference>
<protein>
    <submittedName>
        <fullName evidence="8">DNA-binding response regulator</fullName>
    </submittedName>
</protein>